<dbReference type="EMBL" id="OX465080">
    <property type="protein sequence ID" value="CAI9281583.1"/>
    <property type="molecule type" value="Genomic_DNA"/>
</dbReference>
<keyword evidence="2" id="KW-1185">Reference proteome</keyword>
<protein>
    <submittedName>
        <fullName evidence="1">Uncharacterized protein</fullName>
    </submittedName>
</protein>
<accession>A0AA35YX05</accession>
<proteinExistence type="predicted"/>
<gene>
    <name evidence="1" type="ORF">LSALG_LOCUS21271</name>
</gene>
<dbReference type="AlphaFoldDB" id="A0AA35YX05"/>
<organism evidence="1 2">
    <name type="scientific">Lactuca saligna</name>
    <name type="common">Willowleaf lettuce</name>
    <dbReference type="NCBI Taxonomy" id="75948"/>
    <lineage>
        <taxon>Eukaryota</taxon>
        <taxon>Viridiplantae</taxon>
        <taxon>Streptophyta</taxon>
        <taxon>Embryophyta</taxon>
        <taxon>Tracheophyta</taxon>
        <taxon>Spermatophyta</taxon>
        <taxon>Magnoliopsida</taxon>
        <taxon>eudicotyledons</taxon>
        <taxon>Gunneridae</taxon>
        <taxon>Pentapetalae</taxon>
        <taxon>asterids</taxon>
        <taxon>campanulids</taxon>
        <taxon>Asterales</taxon>
        <taxon>Asteraceae</taxon>
        <taxon>Cichorioideae</taxon>
        <taxon>Cichorieae</taxon>
        <taxon>Lactucinae</taxon>
        <taxon>Lactuca</taxon>
    </lineage>
</organism>
<reference evidence="1" key="1">
    <citation type="submission" date="2023-04" db="EMBL/GenBank/DDBJ databases">
        <authorList>
            <person name="Vijverberg K."/>
            <person name="Xiong W."/>
            <person name="Schranz E."/>
        </authorList>
    </citation>
    <scope>NUCLEOTIDE SEQUENCE</scope>
</reference>
<evidence type="ECO:0000313" key="1">
    <source>
        <dbReference type="EMBL" id="CAI9281583.1"/>
    </source>
</evidence>
<evidence type="ECO:0000313" key="2">
    <source>
        <dbReference type="Proteomes" id="UP001177003"/>
    </source>
</evidence>
<sequence length="137" mass="15201">MRNPRISIPLIYHLEPTTHAFRCTCGQLGNKPIPTSQFCSQTSSARGGLLTFCHSLRLASLHRNHSDSGSTSLGHRVEKLEEEKKEDVVAIQTFHHHVGANHTEENAMSAHSRVLSYNTQITKSRLAATENQVMVAT</sequence>
<name>A0AA35YX05_LACSI</name>
<dbReference type="Proteomes" id="UP001177003">
    <property type="component" value="Chromosome 4"/>
</dbReference>